<dbReference type="InterPro" id="IPR027417">
    <property type="entry name" value="P-loop_NTPase"/>
</dbReference>
<dbReference type="EC" id="6.3.3.3" evidence="9"/>
<evidence type="ECO:0000256" key="4">
    <source>
        <dbReference type="ARBA" id="ARBA00022741"/>
    </source>
</evidence>
<keyword evidence="6 9" id="KW-0067">ATP-binding</keyword>
<dbReference type="CDD" id="cd03109">
    <property type="entry name" value="DTBS"/>
    <property type="match status" value="1"/>
</dbReference>
<comment type="cofactor">
    <cofactor evidence="9">
        <name>Mg(2+)</name>
        <dbReference type="ChEBI" id="CHEBI:18420"/>
    </cofactor>
</comment>
<dbReference type="GO" id="GO:0004141">
    <property type="term" value="F:dethiobiotin synthase activity"/>
    <property type="evidence" value="ECO:0007669"/>
    <property type="project" value="UniProtKB-UniRule"/>
</dbReference>
<dbReference type="PANTHER" id="PTHR43210:SF2">
    <property type="entry name" value="ATP-DEPENDENT DETHIOBIOTIN SYNTHETASE BIOD 2"/>
    <property type="match status" value="1"/>
</dbReference>
<organism evidence="10 11">
    <name type="scientific">Rubripirellula reticaptiva</name>
    <dbReference type="NCBI Taxonomy" id="2528013"/>
    <lineage>
        <taxon>Bacteria</taxon>
        <taxon>Pseudomonadati</taxon>
        <taxon>Planctomycetota</taxon>
        <taxon>Planctomycetia</taxon>
        <taxon>Pirellulales</taxon>
        <taxon>Pirellulaceae</taxon>
        <taxon>Rubripirellula</taxon>
    </lineage>
</organism>
<feature type="binding site" evidence="9">
    <location>
        <position position="63"/>
    </location>
    <ligand>
        <name>ATP</name>
        <dbReference type="ChEBI" id="CHEBI:30616"/>
    </ligand>
</feature>
<dbReference type="GO" id="GO:0009102">
    <property type="term" value="P:biotin biosynthetic process"/>
    <property type="evidence" value="ECO:0007669"/>
    <property type="project" value="UniProtKB-UniRule"/>
</dbReference>
<feature type="binding site" evidence="9">
    <location>
        <position position="63"/>
    </location>
    <ligand>
        <name>Mg(2+)</name>
        <dbReference type="ChEBI" id="CHEBI:18420"/>
    </ligand>
</feature>
<dbReference type="InterPro" id="IPR004472">
    <property type="entry name" value="DTB_synth_BioD"/>
</dbReference>
<evidence type="ECO:0000256" key="6">
    <source>
        <dbReference type="ARBA" id="ARBA00022840"/>
    </source>
</evidence>
<keyword evidence="1 9" id="KW-0963">Cytoplasm</keyword>
<dbReference type="SUPFAM" id="SSF52540">
    <property type="entry name" value="P-loop containing nucleoside triphosphate hydrolases"/>
    <property type="match status" value="1"/>
</dbReference>
<dbReference type="PANTHER" id="PTHR43210">
    <property type="entry name" value="DETHIOBIOTIN SYNTHETASE"/>
    <property type="match status" value="1"/>
</dbReference>
<dbReference type="OrthoDB" id="9802097at2"/>
<evidence type="ECO:0000256" key="8">
    <source>
        <dbReference type="ARBA" id="ARBA00047386"/>
    </source>
</evidence>
<evidence type="ECO:0000256" key="9">
    <source>
        <dbReference type="HAMAP-Rule" id="MF_00336"/>
    </source>
</evidence>
<protein>
    <recommendedName>
        <fullName evidence="9">ATP-dependent dethiobiotin synthetase BioD</fullName>
        <ecNumber evidence="9">6.3.3.3</ecNumber>
    </recommendedName>
    <alternativeName>
        <fullName evidence="9">DTB synthetase</fullName>
        <shortName evidence="9">DTBS</shortName>
    </alternativeName>
    <alternativeName>
        <fullName evidence="9">Dethiobiotin synthase</fullName>
    </alternativeName>
</protein>
<dbReference type="GO" id="GO:0000287">
    <property type="term" value="F:magnesium ion binding"/>
    <property type="evidence" value="ECO:0007669"/>
    <property type="project" value="UniProtKB-UniRule"/>
</dbReference>
<evidence type="ECO:0000256" key="7">
    <source>
        <dbReference type="ARBA" id="ARBA00022842"/>
    </source>
</evidence>
<comment type="similarity">
    <text evidence="9">Belongs to the dethiobiotin synthetase family.</text>
</comment>
<feature type="binding site" evidence="9">
    <location>
        <position position="50"/>
    </location>
    <ligand>
        <name>substrate</name>
    </ligand>
</feature>
<dbReference type="RefSeq" id="WP_146533638.1">
    <property type="nucleotide sequence ID" value="NZ_SJPX01000002.1"/>
</dbReference>
<keyword evidence="4 9" id="KW-0547">Nucleotide-binding</keyword>
<name>A0A5C6F4L5_9BACT</name>
<dbReference type="GO" id="GO:0005829">
    <property type="term" value="C:cytosol"/>
    <property type="evidence" value="ECO:0007669"/>
    <property type="project" value="TreeGrafter"/>
</dbReference>
<dbReference type="PIRSF" id="PIRSF006755">
    <property type="entry name" value="DTB_synth"/>
    <property type="match status" value="1"/>
</dbReference>
<keyword evidence="3 9" id="KW-0479">Metal-binding</keyword>
<keyword evidence="5 9" id="KW-0093">Biotin biosynthesis</keyword>
<keyword evidence="7 9" id="KW-0460">Magnesium</keyword>
<comment type="caution">
    <text evidence="10">The sequence shown here is derived from an EMBL/GenBank/DDBJ whole genome shotgun (WGS) entry which is preliminary data.</text>
</comment>
<evidence type="ECO:0000256" key="1">
    <source>
        <dbReference type="ARBA" id="ARBA00022490"/>
    </source>
</evidence>
<keyword evidence="11" id="KW-1185">Reference proteome</keyword>
<dbReference type="Proteomes" id="UP000317977">
    <property type="component" value="Unassembled WGS sequence"/>
</dbReference>
<evidence type="ECO:0000256" key="5">
    <source>
        <dbReference type="ARBA" id="ARBA00022756"/>
    </source>
</evidence>
<evidence type="ECO:0000256" key="3">
    <source>
        <dbReference type="ARBA" id="ARBA00022723"/>
    </source>
</evidence>
<dbReference type="Pfam" id="PF13500">
    <property type="entry name" value="AAA_26"/>
    <property type="match status" value="1"/>
</dbReference>
<comment type="pathway">
    <text evidence="9">Cofactor biosynthesis; biotin biosynthesis; biotin from 7,8-diaminononanoate: step 1/2.</text>
</comment>
<dbReference type="AlphaFoldDB" id="A0A5C6F4L5"/>
<dbReference type="GO" id="GO:0005524">
    <property type="term" value="F:ATP binding"/>
    <property type="evidence" value="ECO:0007669"/>
    <property type="project" value="UniProtKB-UniRule"/>
</dbReference>
<accession>A0A5C6F4L5</accession>
<comment type="catalytic activity">
    <reaction evidence="9">
        <text>(7R,8S)-7,8-diammoniononanoate + CO2 + ATP = (4R,5S)-dethiobiotin + ADP + phosphate + 3 H(+)</text>
        <dbReference type="Rhea" id="RHEA:15805"/>
        <dbReference type="ChEBI" id="CHEBI:15378"/>
        <dbReference type="ChEBI" id="CHEBI:16526"/>
        <dbReference type="ChEBI" id="CHEBI:30616"/>
        <dbReference type="ChEBI" id="CHEBI:43474"/>
        <dbReference type="ChEBI" id="CHEBI:149469"/>
        <dbReference type="ChEBI" id="CHEBI:149473"/>
        <dbReference type="ChEBI" id="CHEBI:456216"/>
        <dbReference type="EC" id="6.3.3.3"/>
    </reaction>
</comment>
<dbReference type="NCBIfam" id="TIGR00347">
    <property type="entry name" value="bioD"/>
    <property type="match status" value="1"/>
</dbReference>
<comment type="subunit">
    <text evidence="9">Homodimer.</text>
</comment>
<feature type="active site" evidence="9">
    <location>
        <position position="46"/>
    </location>
</feature>
<dbReference type="HAMAP" id="MF_00336">
    <property type="entry name" value="BioD"/>
    <property type="match status" value="1"/>
</dbReference>
<comment type="function">
    <text evidence="9">Catalyzes a mechanistically unusual reaction, the ATP-dependent insertion of CO2 between the N7 and N8 nitrogen atoms of 7,8-diaminopelargonic acid (DAPA, also called 7,8-diammoniononanoate) to form a ureido ring.</text>
</comment>
<feature type="binding site" evidence="9">
    <location>
        <begin position="21"/>
        <end position="26"/>
    </location>
    <ligand>
        <name>ATP</name>
        <dbReference type="ChEBI" id="CHEBI:30616"/>
    </ligand>
</feature>
<dbReference type="Gene3D" id="3.40.50.300">
    <property type="entry name" value="P-loop containing nucleotide triphosphate hydrolases"/>
    <property type="match status" value="1"/>
</dbReference>
<comment type="caution">
    <text evidence="9">Lacks conserved residue(s) required for the propagation of feature annotation.</text>
</comment>
<gene>
    <name evidence="10" type="primary">bioD1</name>
    <name evidence="9" type="synonym">bioD</name>
    <name evidence="10" type="ORF">Poly59_17530</name>
</gene>
<comment type="subcellular location">
    <subcellularLocation>
        <location evidence="9">Cytoplasm</location>
    </subcellularLocation>
</comment>
<dbReference type="UniPathway" id="UPA00078">
    <property type="reaction ID" value="UER00161"/>
</dbReference>
<feature type="binding site" evidence="9">
    <location>
        <position position="124"/>
    </location>
    <ligand>
        <name>Mg(2+)</name>
        <dbReference type="ChEBI" id="CHEBI:18420"/>
    </ligand>
</feature>
<keyword evidence="2 9" id="KW-0436">Ligase</keyword>
<proteinExistence type="inferred from homology"/>
<comment type="catalytic activity">
    <reaction evidence="8">
        <text>(7R,8S)-8-amino-7-(carboxyamino)nonanoate + ATP = (4R,5S)-dethiobiotin + ADP + phosphate + H(+)</text>
        <dbReference type="Rhea" id="RHEA:63684"/>
        <dbReference type="ChEBI" id="CHEBI:15378"/>
        <dbReference type="ChEBI" id="CHEBI:30616"/>
        <dbReference type="ChEBI" id="CHEBI:43474"/>
        <dbReference type="ChEBI" id="CHEBI:149470"/>
        <dbReference type="ChEBI" id="CHEBI:149473"/>
        <dbReference type="ChEBI" id="CHEBI:456216"/>
    </reaction>
</comment>
<dbReference type="EMBL" id="SJPX01000002">
    <property type="protein sequence ID" value="TWU55454.1"/>
    <property type="molecule type" value="Genomic_DNA"/>
</dbReference>
<sequence length="249" mass="26228">MMLSPQHPTPLTLFFAGTDTDVGKTFVACAVARALSRSGKRVGVYKPVASGCRDENGTRIADDATALWQAAGCSVLIDQVCPQKFLAPLAPPAAAEAEGTCVDAALLHRGADALHDQCDLLIVEGAGGLFSPLADGVLNIDLVKQFVGAKVVIVAANRLGAIHQTLATIEAARHRGVNPAGLILNDITGTSDSSIQTNASQIRQFTDVPILAELPYRHFDSDGESAGALSSFNFDDFFSTKFIDALFMQ</sequence>
<reference evidence="10 11" key="1">
    <citation type="submission" date="2019-02" db="EMBL/GenBank/DDBJ databases">
        <title>Deep-cultivation of Planctomycetes and their phenomic and genomic characterization uncovers novel biology.</title>
        <authorList>
            <person name="Wiegand S."/>
            <person name="Jogler M."/>
            <person name="Boedeker C."/>
            <person name="Pinto D."/>
            <person name="Vollmers J."/>
            <person name="Rivas-Marin E."/>
            <person name="Kohn T."/>
            <person name="Peeters S.H."/>
            <person name="Heuer A."/>
            <person name="Rast P."/>
            <person name="Oberbeckmann S."/>
            <person name="Bunk B."/>
            <person name="Jeske O."/>
            <person name="Meyerdierks A."/>
            <person name="Storesund J.E."/>
            <person name="Kallscheuer N."/>
            <person name="Luecker S."/>
            <person name="Lage O.M."/>
            <person name="Pohl T."/>
            <person name="Merkel B.J."/>
            <person name="Hornburger P."/>
            <person name="Mueller R.-W."/>
            <person name="Bruemmer F."/>
            <person name="Labrenz M."/>
            <person name="Spormann A.M."/>
            <person name="Op Den Camp H."/>
            <person name="Overmann J."/>
            <person name="Amann R."/>
            <person name="Jetten M.S.M."/>
            <person name="Mascher T."/>
            <person name="Medema M.H."/>
            <person name="Devos D.P."/>
            <person name="Kaster A.-K."/>
            <person name="Ovreas L."/>
            <person name="Rohde M."/>
            <person name="Galperin M.Y."/>
            <person name="Jogler C."/>
        </authorList>
    </citation>
    <scope>NUCLEOTIDE SEQUENCE [LARGE SCALE GENOMIC DNA]</scope>
    <source>
        <strain evidence="10 11">Poly59</strain>
    </source>
</reference>
<evidence type="ECO:0000256" key="2">
    <source>
        <dbReference type="ARBA" id="ARBA00022598"/>
    </source>
</evidence>
<feature type="binding site" evidence="9">
    <location>
        <begin position="124"/>
        <end position="127"/>
    </location>
    <ligand>
        <name>ATP</name>
        <dbReference type="ChEBI" id="CHEBI:30616"/>
    </ligand>
</feature>
<feature type="binding site" evidence="9">
    <location>
        <position position="25"/>
    </location>
    <ligand>
        <name>Mg(2+)</name>
        <dbReference type="ChEBI" id="CHEBI:18420"/>
    </ligand>
</feature>
<feature type="binding site" evidence="9">
    <location>
        <begin position="185"/>
        <end position="186"/>
    </location>
    <ligand>
        <name>ATP</name>
        <dbReference type="ChEBI" id="CHEBI:30616"/>
    </ligand>
</feature>
<evidence type="ECO:0000313" key="11">
    <source>
        <dbReference type="Proteomes" id="UP000317977"/>
    </source>
</evidence>
<evidence type="ECO:0000313" key="10">
    <source>
        <dbReference type="EMBL" id="TWU55454.1"/>
    </source>
</evidence>